<gene>
    <name evidence="2" type="ORF">ABT272_13315</name>
</gene>
<organism evidence="2 3">
    <name type="scientific">Streptomyces sp. 900105245</name>
    <dbReference type="NCBI Taxonomy" id="3154379"/>
    <lineage>
        <taxon>Bacteria</taxon>
        <taxon>Bacillati</taxon>
        <taxon>Actinomycetota</taxon>
        <taxon>Actinomycetes</taxon>
        <taxon>Kitasatosporales</taxon>
        <taxon>Streptomycetaceae</taxon>
        <taxon>Streptomyces</taxon>
    </lineage>
</organism>
<evidence type="ECO:0000313" key="2">
    <source>
        <dbReference type="EMBL" id="MER6428712.1"/>
    </source>
</evidence>
<comment type="caution">
    <text evidence="2">The sequence shown here is derived from an EMBL/GenBank/DDBJ whole genome shotgun (WGS) entry which is preliminary data.</text>
</comment>
<name>A0ABV1U4S4_9ACTN</name>
<dbReference type="RefSeq" id="WP_352063533.1">
    <property type="nucleotide sequence ID" value="NZ_JBEPAZ010000009.1"/>
</dbReference>
<evidence type="ECO:0000313" key="3">
    <source>
        <dbReference type="Proteomes" id="UP001470023"/>
    </source>
</evidence>
<accession>A0ABV1U4S4</accession>
<proteinExistence type="predicted"/>
<dbReference type="EMBL" id="JBEPAZ010000009">
    <property type="protein sequence ID" value="MER6428712.1"/>
    <property type="molecule type" value="Genomic_DNA"/>
</dbReference>
<sequence length="324" mass="34865">MTPGRRHRTTADLAPLARAALGAHRGLTAVTRLRGGSKKGAYRLRTDDGTTAIAYVWAPDEDYWEQPDADPRDPFSHASGLDLFTASHDRLAAAGVRTARLLHVDREAGAAVVEDLPGGSLEEALRRDPDAARPALGELAEALASLRACRSDRFGKVAVADGGASSHGGSCARLVTGRALSDIAETAVREPRIAAHRARLEESVRALAAEVRPRAAHSLVHGELGPDHVLLDAGGHPALIDIEGLMYFDAEWEHVFLSFRFGPHYDGLRAPGLDPDRLRLYRLAMHLNLVAGPLRLLDGDFPHPELMRGIAEHNLERALALAGP</sequence>
<dbReference type="Gene3D" id="3.90.1200.10">
    <property type="match status" value="1"/>
</dbReference>
<evidence type="ECO:0000259" key="1">
    <source>
        <dbReference type="Pfam" id="PF01636"/>
    </source>
</evidence>
<keyword evidence="3" id="KW-1185">Reference proteome</keyword>
<dbReference type="InterPro" id="IPR002575">
    <property type="entry name" value="Aminoglycoside_PTrfase"/>
</dbReference>
<feature type="domain" description="Aminoglycoside phosphotransferase" evidence="1">
    <location>
        <begin position="34"/>
        <end position="258"/>
    </location>
</feature>
<dbReference type="Proteomes" id="UP001470023">
    <property type="component" value="Unassembled WGS sequence"/>
</dbReference>
<dbReference type="Pfam" id="PF01636">
    <property type="entry name" value="APH"/>
    <property type="match status" value="1"/>
</dbReference>
<dbReference type="SUPFAM" id="SSF56112">
    <property type="entry name" value="Protein kinase-like (PK-like)"/>
    <property type="match status" value="1"/>
</dbReference>
<dbReference type="InterPro" id="IPR011009">
    <property type="entry name" value="Kinase-like_dom_sf"/>
</dbReference>
<reference evidence="2 3" key="1">
    <citation type="submission" date="2024-06" db="EMBL/GenBank/DDBJ databases">
        <title>The Natural Products Discovery Center: Release of the First 8490 Sequenced Strains for Exploring Actinobacteria Biosynthetic Diversity.</title>
        <authorList>
            <person name="Kalkreuter E."/>
            <person name="Kautsar S.A."/>
            <person name="Yang D."/>
            <person name="Bader C.D."/>
            <person name="Teijaro C.N."/>
            <person name="Fluegel L."/>
            <person name="Davis C.M."/>
            <person name="Simpson J.R."/>
            <person name="Lauterbach L."/>
            <person name="Steele A.D."/>
            <person name="Gui C."/>
            <person name="Meng S."/>
            <person name="Li G."/>
            <person name="Viehrig K."/>
            <person name="Ye F."/>
            <person name="Su P."/>
            <person name="Kiefer A.F."/>
            <person name="Nichols A."/>
            <person name="Cepeda A.J."/>
            <person name="Yan W."/>
            <person name="Fan B."/>
            <person name="Jiang Y."/>
            <person name="Adhikari A."/>
            <person name="Zheng C.-J."/>
            <person name="Schuster L."/>
            <person name="Cowan T.M."/>
            <person name="Smanski M.J."/>
            <person name="Chevrette M.G."/>
            <person name="De Carvalho L.P.S."/>
            <person name="Shen B."/>
        </authorList>
    </citation>
    <scope>NUCLEOTIDE SEQUENCE [LARGE SCALE GENOMIC DNA]</scope>
    <source>
        <strain evidence="2 3">NPDC001166</strain>
    </source>
</reference>
<protein>
    <submittedName>
        <fullName evidence="2">Phosphotransferase</fullName>
    </submittedName>
</protein>